<reference evidence="6 7" key="1">
    <citation type="journal article" date="2014" name="BMC Genomics">
        <title>Comparison of environmental and isolate Sulfobacillus genomes reveals diverse carbon, sulfur, nitrogen, and hydrogen metabolisms.</title>
        <authorList>
            <person name="Justice N.B."/>
            <person name="Norman A."/>
            <person name="Brown C.T."/>
            <person name="Singh A."/>
            <person name="Thomas B.C."/>
            <person name="Banfield J.F."/>
        </authorList>
    </citation>
    <scope>NUCLEOTIDE SEQUENCE [LARGE SCALE GENOMIC DNA]</scope>
    <source>
        <strain evidence="6">AMDSBA3</strain>
    </source>
</reference>
<keyword evidence="4 5" id="KW-0472">Membrane</keyword>
<evidence type="ECO:0000256" key="4">
    <source>
        <dbReference type="ARBA" id="ARBA00023136"/>
    </source>
</evidence>
<feature type="transmembrane region" description="Helical" evidence="5">
    <location>
        <begin position="347"/>
        <end position="367"/>
    </location>
</feature>
<feature type="transmembrane region" description="Helical" evidence="5">
    <location>
        <begin position="88"/>
        <end position="107"/>
    </location>
</feature>
<organism evidence="6 7">
    <name type="scientific">Sulfobacillus acidophilus</name>
    <dbReference type="NCBI Taxonomy" id="53633"/>
    <lineage>
        <taxon>Bacteria</taxon>
        <taxon>Bacillati</taxon>
        <taxon>Bacillota</taxon>
        <taxon>Clostridia</taxon>
        <taxon>Eubacteriales</taxon>
        <taxon>Clostridiales Family XVII. Incertae Sedis</taxon>
        <taxon>Sulfobacillus</taxon>
    </lineage>
</organism>
<evidence type="ECO:0000256" key="2">
    <source>
        <dbReference type="ARBA" id="ARBA00022692"/>
    </source>
</evidence>
<feature type="transmembrane region" description="Helical" evidence="5">
    <location>
        <begin position="244"/>
        <end position="269"/>
    </location>
</feature>
<keyword evidence="3 5" id="KW-1133">Transmembrane helix</keyword>
<keyword evidence="2 5" id="KW-0812">Transmembrane</keyword>
<feature type="transmembrane region" description="Helical" evidence="5">
    <location>
        <begin position="140"/>
        <end position="159"/>
    </location>
</feature>
<feature type="transmembrane region" description="Helical" evidence="5">
    <location>
        <begin position="281"/>
        <end position="305"/>
    </location>
</feature>
<feature type="transmembrane region" description="Helical" evidence="5">
    <location>
        <begin position="171"/>
        <end position="190"/>
    </location>
</feature>
<dbReference type="GO" id="GO:0022857">
    <property type="term" value="F:transmembrane transporter activity"/>
    <property type="evidence" value="ECO:0007669"/>
    <property type="project" value="InterPro"/>
</dbReference>
<dbReference type="AlphaFoldDB" id="A0A2T2WJT1"/>
<dbReference type="PANTHER" id="PTHR47547">
    <property type="match status" value="1"/>
</dbReference>
<name>A0A2T2WJT1_9FIRM</name>
<feature type="transmembrane region" description="Helical" evidence="5">
    <location>
        <begin position="493"/>
        <end position="512"/>
    </location>
</feature>
<dbReference type="Gene3D" id="1.20.1740.10">
    <property type="entry name" value="Amino acid/polyamine transporter I"/>
    <property type="match status" value="1"/>
</dbReference>
<evidence type="ECO:0000256" key="5">
    <source>
        <dbReference type="SAM" id="Phobius"/>
    </source>
</evidence>
<accession>A0A2T2WJT1</accession>
<comment type="subcellular location">
    <subcellularLocation>
        <location evidence="1">Membrane</location>
        <topology evidence="1">Multi-pass membrane protein</topology>
    </subcellularLocation>
</comment>
<feature type="transmembrane region" description="Helical" evidence="5">
    <location>
        <begin position="202"/>
        <end position="223"/>
    </location>
</feature>
<dbReference type="InterPro" id="IPR002293">
    <property type="entry name" value="AA/rel_permease1"/>
</dbReference>
<dbReference type="Proteomes" id="UP000241848">
    <property type="component" value="Unassembled WGS sequence"/>
</dbReference>
<comment type="caution">
    <text evidence="6">The sequence shown here is derived from an EMBL/GenBank/DDBJ whole genome shotgun (WGS) entry which is preliminary data.</text>
</comment>
<dbReference type="EMBL" id="PXYV01000016">
    <property type="protein sequence ID" value="PSR22504.1"/>
    <property type="molecule type" value="Genomic_DNA"/>
</dbReference>
<proteinExistence type="predicted"/>
<feature type="transmembrane region" description="Helical" evidence="5">
    <location>
        <begin position="20"/>
        <end position="41"/>
    </location>
</feature>
<evidence type="ECO:0000256" key="3">
    <source>
        <dbReference type="ARBA" id="ARBA00022989"/>
    </source>
</evidence>
<dbReference type="Pfam" id="PF13520">
    <property type="entry name" value="AA_permease_2"/>
    <property type="match status" value="1"/>
</dbReference>
<feature type="transmembrane region" description="Helical" evidence="5">
    <location>
        <begin position="373"/>
        <end position="395"/>
    </location>
</feature>
<feature type="transmembrane region" description="Helical" evidence="5">
    <location>
        <begin position="407"/>
        <end position="428"/>
    </location>
</feature>
<dbReference type="GO" id="GO:0016020">
    <property type="term" value="C:membrane"/>
    <property type="evidence" value="ECO:0007669"/>
    <property type="project" value="UniProtKB-SubCell"/>
</dbReference>
<evidence type="ECO:0000313" key="6">
    <source>
        <dbReference type="EMBL" id="PSR22504.1"/>
    </source>
</evidence>
<protein>
    <submittedName>
        <fullName evidence="6">Aspartate:proton symporter</fullName>
    </submittedName>
</protein>
<evidence type="ECO:0000313" key="7">
    <source>
        <dbReference type="Proteomes" id="UP000241848"/>
    </source>
</evidence>
<feature type="transmembrane region" description="Helical" evidence="5">
    <location>
        <begin position="434"/>
        <end position="452"/>
    </location>
</feature>
<gene>
    <name evidence="6" type="ORF">C7B45_06700</name>
</gene>
<feature type="transmembrane region" description="Helical" evidence="5">
    <location>
        <begin position="464"/>
        <end position="481"/>
    </location>
</feature>
<sequence length="537" mass="57990">MAKSASEVEEKTGYHKVLGLSGLTFASVAGVIGSGWLLGAITSANYAGPAAILSWIIGGIFILGIAIPEIEVASLAPSSGALARWPQLTHGKMASFLMGWMLFFSYATTPPIEAEAALQYSASYIPNVYNTSTGLLTTRGLVLGVLLLILFYFLNYFGIKLFSRVNNVITVLKVLVPLITIVALFTVGFHGHNFTDPRYGGFMPYGWVGVFSAVSLGGVAFAYEGFRQAIDLSGEARNPKRDVPLALIFTVFGTMLIYVLLQVVFIGAVRGSELTHGWAHLILASPFAHLALALNLGWLAIILYADAIYSPLGTGFVYFTTSSRVLWALPQNGVAPKSLARMHPRHGVPIVGMIITLIVGALTLLPFPAWSALVGVVTSISVVTYMSVGVFAMVLRRTVPTMARIKIGGMKVFAPIAFLFGSLIWYWTGWPIDLWIGAIFFAGFLGFLIYAVRTKSSWTDIKAGAWMVALGLFITLMSYIGSSDFGGKNYIPYPWDNVVVLAGSLVFYFWGVHSGFVTDALKQFIADHDAQTASPPS</sequence>
<evidence type="ECO:0000256" key="1">
    <source>
        <dbReference type="ARBA" id="ARBA00004141"/>
    </source>
</evidence>
<dbReference type="PIRSF" id="PIRSF006060">
    <property type="entry name" value="AA_transporter"/>
    <property type="match status" value="1"/>
</dbReference>
<dbReference type="PANTHER" id="PTHR47547:SF1">
    <property type="entry name" value="ASPARTATE-PROTON SYMPORTER"/>
    <property type="match status" value="1"/>
</dbReference>
<feature type="transmembrane region" description="Helical" evidence="5">
    <location>
        <begin position="47"/>
        <end position="67"/>
    </location>
</feature>
<dbReference type="InterPro" id="IPR052962">
    <property type="entry name" value="AA_Transporter_AGT"/>
</dbReference>